<feature type="active site" description="Nucleophile" evidence="3">
    <location>
        <position position="248"/>
    </location>
</feature>
<dbReference type="EC" id="3.5.3.18" evidence="4"/>
<evidence type="ECO:0000256" key="3">
    <source>
        <dbReference type="PIRSR" id="PIRSR633199-1"/>
    </source>
</evidence>
<dbReference type="GO" id="GO:0016597">
    <property type="term" value="F:amino acid binding"/>
    <property type="evidence" value="ECO:0007669"/>
    <property type="project" value="TreeGrafter"/>
</dbReference>
<dbReference type="PANTHER" id="PTHR12737">
    <property type="entry name" value="DIMETHYLARGININE DIMETHYLAMINOHYDROLASE"/>
    <property type="match status" value="1"/>
</dbReference>
<comment type="caution">
    <text evidence="4">The sequence shown here is derived from an EMBL/GenBank/DDBJ whole genome shotgun (WGS) entry which is preliminary data.</text>
</comment>
<gene>
    <name evidence="4" type="ORF">GTPT_1086</name>
</gene>
<reference evidence="4 5" key="1">
    <citation type="submission" date="2014-05" db="EMBL/GenBank/DDBJ databases">
        <title>ATOL: Assembling a taxonomically balanced genome-scale reconstruction of the evolutionary history of the Enterobacteriaceae.</title>
        <authorList>
            <person name="Plunkett G.III."/>
            <person name="Neeno-Eckwall E.C."/>
            <person name="Glasner J.D."/>
            <person name="Perna N.T."/>
        </authorList>
    </citation>
    <scope>NUCLEOTIDE SEQUENCE [LARGE SCALE GENOMIC DNA]</scope>
    <source>
        <strain evidence="4 5">ATCC 33301</strain>
    </source>
</reference>
<keyword evidence="5" id="KW-1185">Reference proteome</keyword>
<dbReference type="GO" id="GO:0006525">
    <property type="term" value="P:arginine metabolic process"/>
    <property type="evidence" value="ECO:0007669"/>
    <property type="project" value="TreeGrafter"/>
</dbReference>
<dbReference type="GO" id="GO:0000052">
    <property type="term" value="P:citrulline metabolic process"/>
    <property type="evidence" value="ECO:0007669"/>
    <property type="project" value="TreeGrafter"/>
</dbReference>
<evidence type="ECO:0000313" key="5">
    <source>
        <dbReference type="Proteomes" id="UP000028602"/>
    </source>
</evidence>
<evidence type="ECO:0000256" key="2">
    <source>
        <dbReference type="ARBA" id="ARBA00022801"/>
    </source>
</evidence>
<dbReference type="OrthoDB" id="9790596at2"/>
<dbReference type="EMBL" id="JMPR01000019">
    <property type="protein sequence ID" value="KFD20893.1"/>
    <property type="molecule type" value="Genomic_DNA"/>
</dbReference>
<dbReference type="Gene3D" id="3.75.10.10">
    <property type="entry name" value="L-arginine/glycine Amidinotransferase, Chain A"/>
    <property type="match status" value="1"/>
</dbReference>
<dbReference type="GO" id="GO:0045429">
    <property type="term" value="P:positive regulation of nitric oxide biosynthetic process"/>
    <property type="evidence" value="ECO:0007669"/>
    <property type="project" value="TreeGrafter"/>
</dbReference>
<dbReference type="RefSeq" id="WP_025901145.1">
    <property type="nucleotide sequence ID" value="NZ_ATMJ01000012.1"/>
</dbReference>
<evidence type="ECO:0000313" key="4">
    <source>
        <dbReference type="EMBL" id="KFD20893.1"/>
    </source>
</evidence>
<evidence type="ECO:0000256" key="1">
    <source>
        <dbReference type="ARBA" id="ARBA00008532"/>
    </source>
</evidence>
<dbReference type="AlphaFoldDB" id="A0A085JK97"/>
<dbReference type="PANTHER" id="PTHR12737:SF9">
    <property type="entry name" value="DIMETHYLARGININASE"/>
    <property type="match status" value="1"/>
</dbReference>
<comment type="similarity">
    <text evidence="1">Belongs to the DDAH family.</text>
</comment>
<name>A0A085JK97_9GAMM</name>
<organism evidence="4 5">
    <name type="scientific">Tatumella ptyseos ATCC 33301</name>
    <dbReference type="NCBI Taxonomy" id="1005995"/>
    <lineage>
        <taxon>Bacteria</taxon>
        <taxon>Pseudomonadati</taxon>
        <taxon>Pseudomonadota</taxon>
        <taxon>Gammaproteobacteria</taxon>
        <taxon>Enterobacterales</taxon>
        <taxon>Erwiniaceae</taxon>
        <taxon>Tatumella</taxon>
    </lineage>
</organism>
<sequence length="253" mass="27828">MKFTQVITRLPALNCAEGQTTANSGRPDSGKTRQQFFRYIEIMLELGIRVTILPAESDFPDAHFVEDPAVILPELAIITHSGVLSRQGEGALLASELEKYRSLYVMSDKGQLDGGDVLLADRHFFIGLTRRTNRAGIDEFTSVVTPLGYRVTPVPVDSGLHLKSVVNYIGQNTLLMTSAYEALPVFAGFRRLVIPDDEAYAGNTLLINGTLLMPAGYPVTQEILRQTGMPVVTIDTSEFKRMDGSLSCLSLRF</sequence>
<dbReference type="InterPro" id="IPR033199">
    <property type="entry name" value="DDAH-like"/>
</dbReference>
<protein>
    <submittedName>
        <fullName evidence="4">N-dimethylarginine dimethylaminohydrolase</fullName>
        <ecNumber evidence="4">3.5.3.-</ecNumber>
        <ecNumber evidence="4">3.5.3.18</ecNumber>
    </submittedName>
</protein>
<dbReference type="GO" id="GO:0016403">
    <property type="term" value="F:dimethylargininase activity"/>
    <property type="evidence" value="ECO:0007669"/>
    <property type="project" value="UniProtKB-EC"/>
</dbReference>
<feature type="active site" description="Proton donor" evidence="3">
    <location>
        <position position="161"/>
    </location>
</feature>
<proteinExistence type="inferred from homology"/>
<accession>A0A085JK97</accession>
<dbReference type="SUPFAM" id="SSF55909">
    <property type="entry name" value="Pentein"/>
    <property type="match status" value="1"/>
</dbReference>
<keyword evidence="2 4" id="KW-0378">Hydrolase</keyword>
<dbReference type="eggNOG" id="COG1834">
    <property type="taxonomic scope" value="Bacteria"/>
</dbReference>
<dbReference type="Proteomes" id="UP000028602">
    <property type="component" value="Unassembled WGS sequence"/>
</dbReference>
<dbReference type="EC" id="3.5.3.-" evidence="4"/>